<name>A0ABU9XXG7_9SPHN</name>
<evidence type="ECO:0000313" key="3">
    <source>
        <dbReference type="Proteomes" id="UP001419910"/>
    </source>
</evidence>
<feature type="signal peptide" evidence="1">
    <location>
        <begin position="1"/>
        <end position="22"/>
    </location>
</feature>
<keyword evidence="1" id="KW-0732">Signal</keyword>
<gene>
    <name evidence="2" type="ORF">ABC974_01295</name>
</gene>
<dbReference type="Proteomes" id="UP001419910">
    <property type="component" value="Unassembled WGS sequence"/>
</dbReference>
<protein>
    <submittedName>
        <fullName evidence="2">Uncharacterized protein</fullName>
    </submittedName>
</protein>
<evidence type="ECO:0000313" key="2">
    <source>
        <dbReference type="EMBL" id="MEN2788249.1"/>
    </source>
</evidence>
<feature type="chain" id="PRO_5046317378" evidence="1">
    <location>
        <begin position="23"/>
        <end position="244"/>
    </location>
</feature>
<accession>A0ABU9XXG7</accession>
<dbReference type="EMBL" id="JBDIME010000001">
    <property type="protein sequence ID" value="MEN2788249.1"/>
    <property type="molecule type" value="Genomic_DNA"/>
</dbReference>
<reference evidence="2 3" key="1">
    <citation type="submission" date="2024-05" db="EMBL/GenBank/DDBJ databases">
        <authorList>
            <person name="Liu Q."/>
            <person name="Xin Y.-H."/>
        </authorList>
    </citation>
    <scope>NUCLEOTIDE SEQUENCE [LARGE SCALE GENOMIC DNA]</scope>
    <source>
        <strain evidence="2 3">CGMCC 1.10181</strain>
    </source>
</reference>
<keyword evidence="3" id="KW-1185">Reference proteome</keyword>
<sequence>MRGRFFAALAAAFLLFPGLASAQERSAVKPGFEFPKDHQVSIVIYRPDVHVGTLTTGGVDEPNADWTSAARGLIADALKANSKVADTKIIFADDPEGDDGAYLAEYRALFGAVANAIEVNKLFGSLPTKKTAFDWTLGSGVDRIGKISGADYALFLFTHDAYGSSGRKAAQLLGAMFLGVYIPPGVHIGYAGLVDLKTGDVIWLNADAQMGGDVRTPEGAAKRVNELLKGLPGRVEPIVATASK</sequence>
<dbReference type="RefSeq" id="WP_343887845.1">
    <property type="nucleotide sequence ID" value="NZ_BAAAEH010000005.1"/>
</dbReference>
<organism evidence="2 3">
    <name type="scientific">Sphingomonas oligophenolica</name>
    <dbReference type="NCBI Taxonomy" id="301154"/>
    <lineage>
        <taxon>Bacteria</taxon>
        <taxon>Pseudomonadati</taxon>
        <taxon>Pseudomonadota</taxon>
        <taxon>Alphaproteobacteria</taxon>
        <taxon>Sphingomonadales</taxon>
        <taxon>Sphingomonadaceae</taxon>
        <taxon>Sphingomonas</taxon>
    </lineage>
</organism>
<proteinExistence type="predicted"/>
<evidence type="ECO:0000256" key="1">
    <source>
        <dbReference type="SAM" id="SignalP"/>
    </source>
</evidence>
<comment type="caution">
    <text evidence="2">The sequence shown here is derived from an EMBL/GenBank/DDBJ whole genome shotgun (WGS) entry which is preliminary data.</text>
</comment>